<evidence type="ECO:0000256" key="1">
    <source>
        <dbReference type="SAM" id="Phobius"/>
    </source>
</evidence>
<name>A0A6J6UQX0_9ZZZZ</name>
<dbReference type="GO" id="GO:1902201">
    <property type="term" value="P:negative regulation of bacterial-type flagellum-dependent cell motility"/>
    <property type="evidence" value="ECO:0007669"/>
    <property type="project" value="TreeGrafter"/>
</dbReference>
<keyword evidence="1" id="KW-1133">Transmembrane helix</keyword>
<evidence type="ECO:0000313" key="3">
    <source>
        <dbReference type="EMBL" id="CAB4536212.1"/>
    </source>
</evidence>
<feature type="transmembrane region" description="Helical" evidence="1">
    <location>
        <begin position="54"/>
        <end position="75"/>
    </location>
</feature>
<organism evidence="4">
    <name type="scientific">freshwater metagenome</name>
    <dbReference type="NCBI Taxonomy" id="449393"/>
    <lineage>
        <taxon>unclassified sequences</taxon>
        <taxon>metagenomes</taxon>
        <taxon>ecological metagenomes</taxon>
    </lineage>
</organism>
<dbReference type="PANTHER" id="PTHR45138">
    <property type="entry name" value="REGULATORY COMPONENTS OF SENSORY TRANSDUCTION SYSTEM"/>
    <property type="match status" value="1"/>
</dbReference>
<dbReference type="EMBL" id="CAEZYU010000155">
    <property type="protein sequence ID" value="CAB4760959.1"/>
    <property type="molecule type" value="Genomic_DNA"/>
</dbReference>
<keyword evidence="1" id="KW-0812">Transmembrane</keyword>
<dbReference type="GO" id="GO:0052621">
    <property type="term" value="F:diguanylate cyclase activity"/>
    <property type="evidence" value="ECO:0007669"/>
    <property type="project" value="TreeGrafter"/>
</dbReference>
<dbReference type="InterPro" id="IPR000160">
    <property type="entry name" value="GGDEF_dom"/>
</dbReference>
<sequence length="432" mass="45768">MWVGFLPVLRRLRPVTTTKAVSLRNNEAVRLSVSIAVPILLAILLVAATRPAGFIAGMVVVAGVLASISITYVFVLQPLVATRASVTRRLVHAEQELLEERLDQEFRERLERALLAAEAEPAALRTGLRAVAEVMGDAEVSLLLSVPDEPRVGWQIRLNAGSLEQAVPLADTPSCSALLTSAVATSASSAALDACAHLHDPFGETSAVCIPLRLGDRTLGSVCITNAPGEVAHPTAISRAAWAVERTGVRVAEQRLQRGPSGAGHTDPITALPGAQALRHQLRDLVRTLAPFCVGIISIDEFALLATQHSAAQADEALRLLADVLCTTLRPEDLICRLDGPRFAIVLADCSAAQATAALERARESLALLLVAQEDVPFTCSAGLVESHRATSLDQIVQLAEDACSQAHHNGGNRVIVAAEQSTHSSPDQHSN</sequence>
<dbReference type="PANTHER" id="PTHR45138:SF24">
    <property type="entry name" value="DIGUANYLATE CYCLASE DGCC-RELATED"/>
    <property type="match status" value="1"/>
</dbReference>
<dbReference type="Pfam" id="PF00990">
    <property type="entry name" value="GGDEF"/>
    <property type="match status" value="1"/>
</dbReference>
<dbReference type="NCBIfam" id="TIGR00254">
    <property type="entry name" value="GGDEF"/>
    <property type="match status" value="1"/>
</dbReference>
<gene>
    <name evidence="3" type="ORF">UFOPK1358_00753</name>
    <name evidence="4" type="ORF">UFOPK2766_02206</name>
</gene>
<protein>
    <submittedName>
        <fullName evidence="4">Unannotated protein</fullName>
    </submittedName>
</protein>
<dbReference type="SMART" id="SM00267">
    <property type="entry name" value="GGDEF"/>
    <property type="match status" value="1"/>
</dbReference>
<accession>A0A6J6UQX0</accession>
<dbReference type="SUPFAM" id="SSF55073">
    <property type="entry name" value="Nucleotide cyclase"/>
    <property type="match status" value="1"/>
</dbReference>
<dbReference type="CDD" id="cd01949">
    <property type="entry name" value="GGDEF"/>
    <property type="match status" value="1"/>
</dbReference>
<dbReference type="InterPro" id="IPR029787">
    <property type="entry name" value="Nucleotide_cyclase"/>
</dbReference>
<keyword evidence="1" id="KW-0472">Membrane</keyword>
<dbReference type="PROSITE" id="PS50887">
    <property type="entry name" value="GGDEF"/>
    <property type="match status" value="1"/>
</dbReference>
<proteinExistence type="predicted"/>
<dbReference type="AlphaFoldDB" id="A0A6J6UQX0"/>
<dbReference type="InterPro" id="IPR050469">
    <property type="entry name" value="Diguanylate_Cyclase"/>
</dbReference>
<feature type="domain" description="GGDEF" evidence="2">
    <location>
        <begin position="290"/>
        <end position="420"/>
    </location>
</feature>
<dbReference type="InterPro" id="IPR043128">
    <property type="entry name" value="Rev_trsase/Diguanyl_cyclase"/>
</dbReference>
<feature type="transmembrane region" description="Helical" evidence="1">
    <location>
        <begin position="28"/>
        <end position="48"/>
    </location>
</feature>
<evidence type="ECO:0000313" key="4">
    <source>
        <dbReference type="EMBL" id="CAB4760959.1"/>
    </source>
</evidence>
<dbReference type="GO" id="GO:0043709">
    <property type="term" value="P:cell adhesion involved in single-species biofilm formation"/>
    <property type="evidence" value="ECO:0007669"/>
    <property type="project" value="TreeGrafter"/>
</dbReference>
<dbReference type="Gene3D" id="3.30.70.270">
    <property type="match status" value="1"/>
</dbReference>
<reference evidence="4" key="1">
    <citation type="submission" date="2020-05" db="EMBL/GenBank/DDBJ databases">
        <authorList>
            <person name="Chiriac C."/>
            <person name="Salcher M."/>
            <person name="Ghai R."/>
            <person name="Kavagutti S V."/>
        </authorList>
    </citation>
    <scope>NUCLEOTIDE SEQUENCE</scope>
</reference>
<evidence type="ECO:0000259" key="2">
    <source>
        <dbReference type="PROSITE" id="PS50887"/>
    </source>
</evidence>
<dbReference type="EMBL" id="CAEZSF010000056">
    <property type="protein sequence ID" value="CAB4536212.1"/>
    <property type="molecule type" value="Genomic_DNA"/>
</dbReference>
<dbReference type="GO" id="GO:0005886">
    <property type="term" value="C:plasma membrane"/>
    <property type="evidence" value="ECO:0007669"/>
    <property type="project" value="TreeGrafter"/>
</dbReference>